<protein>
    <submittedName>
        <fullName evidence="2">Uncharacterized protein</fullName>
    </submittedName>
</protein>
<feature type="compositionally biased region" description="Polar residues" evidence="1">
    <location>
        <begin position="150"/>
        <end position="182"/>
    </location>
</feature>
<gene>
    <name evidence="2" type="ORF">SEMRO_287_G108580.1</name>
</gene>
<name>A0A9N8DQQ3_9STRA</name>
<organism evidence="2 3">
    <name type="scientific">Seminavis robusta</name>
    <dbReference type="NCBI Taxonomy" id="568900"/>
    <lineage>
        <taxon>Eukaryota</taxon>
        <taxon>Sar</taxon>
        <taxon>Stramenopiles</taxon>
        <taxon>Ochrophyta</taxon>
        <taxon>Bacillariophyta</taxon>
        <taxon>Bacillariophyceae</taxon>
        <taxon>Bacillariophycidae</taxon>
        <taxon>Naviculales</taxon>
        <taxon>Naviculaceae</taxon>
        <taxon>Seminavis</taxon>
    </lineage>
</organism>
<sequence>MEESSAAIHEDDDTSKRGTNVSRQQKRVTFKDVEEVKDVTAELEPIVRTMLFLLPKKEQKVAFAACMRALSTATNPKTCLLHLFKVFEVEENPVLIKAVDDFVELKDKHDVFAAALAKILDDSEALIASLEDQGMETSCLGSLGYSQFSGVSNEPDGQSNASSGVSELTQESGNDTNANQTAVIPAVNDRDNTSSAEDDSVTTLLQGMDIPHHEQPGSGEAAADLGVDTSVPPQAE</sequence>
<dbReference type="Proteomes" id="UP001153069">
    <property type="component" value="Unassembled WGS sequence"/>
</dbReference>
<evidence type="ECO:0000256" key="1">
    <source>
        <dbReference type="SAM" id="MobiDB-lite"/>
    </source>
</evidence>
<accession>A0A9N8DQQ3</accession>
<proteinExistence type="predicted"/>
<dbReference type="EMBL" id="CAICTM010000286">
    <property type="protein sequence ID" value="CAB9506977.1"/>
    <property type="molecule type" value="Genomic_DNA"/>
</dbReference>
<dbReference type="AlphaFoldDB" id="A0A9N8DQQ3"/>
<keyword evidence="3" id="KW-1185">Reference proteome</keyword>
<evidence type="ECO:0000313" key="3">
    <source>
        <dbReference type="Proteomes" id="UP001153069"/>
    </source>
</evidence>
<feature type="region of interest" description="Disordered" evidence="1">
    <location>
        <begin position="1"/>
        <end position="25"/>
    </location>
</feature>
<feature type="region of interest" description="Disordered" evidence="1">
    <location>
        <begin position="150"/>
        <end position="236"/>
    </location>
</feature>
<evidence type="ECO:0000313" key="2">
    <source>
        <dbReference type="EMBL" id="CAB9506977.1"/>
    </source>
</evidence>
<reference evidence="2" key="1">
    <citation type="submission" date="2020-06" db="EMBL/GenBank/DDBJ databases">
        <authorList>
            <consortium name="Plant Systems Biology data submission"/>
        </authorList>
    </citation>
    <scope>NUCLEOTIDE SEQUENCE</scope>
    <source>
        <strain evidence="2">D6</strain>
    </source>
</reference>
<comment type="caution">
    <text evidence="2">The sequence shown here is derived from an EMBL/GenBank/DDBJ whole genome shotgun (WGS) entry which is preliminary data.</text>
</comment>